<dbReference type="Proteomes" id="UP000002524">
    <property type="component" value="Chromosome 2"/>
</dbReference>
<dbReference type="OrthoDB" id="63034at2"/>
<evidence type="ECO:0000313" key="4">
    <source>
        <dbReference type="Proteomes" id="UP000002524"/>
    </source>
</evidence>
<sequence length="276" mass="29891">MGREDAIVSRPELFDPAVNAEYMPSRRVPNARDYFAAWTERSAEVRRQHPPRELRYGPGEHETMDIFEPSGSAAGTLLFIHGGYWVAFSKDDFSFVAPPLLALGWRVAVMSYDLAPAVSLRHIVGQARAAASALGQAYPGPLVVAGHSAGGHLTAMLHSTDWAAEGLPAPLLTASVGISGLYDLAPLRQTELQADLRLSEEEARALSPLCAQPTTAAPFLAAVGALESGSFQQQSRRLAELWPRTRLLEQPGRHHFDAPDDLAGLLGEVLNEKTHD</sequence>
<name>Q9RYH3_DEIRA</name>
<dbReference type="AlphaFoldDB" id="Q9RYH3"/>
<keyword evidence="4" id="KW-1185">Reference proteome</keyword>
<gene>
    <name evidence="3" type="ordered locus">DR_A0340</name>
</gene>
<reference evidence="3 4" key="1">
    <citation type="journal article" date="1999" name="Science">
        <title>Genome sequence of the radioresistant bacterium Deinococcus radiodurans R1.</title>
        <authorList>
            <person name="White O."/>
            <person name="Eisen J.A."/>
            <person name="Heidelberg J.F."/>
            <person name="Hickey E.K."/>
            <person name="Peterson J.D."/>
            <person name="Dodson R.J."/>
            <person name="Haft D.H."/>
            <person name="Gwinn M.L."/>
            <person name="Nelson W.C."/>
            <person name="Richardson D.L."/>
            <person name="Moffat K.S."/>
            <person name="Qin H."/>
            <person name="Jiang L."/>
            <person name="Pamphile W."/>
            <person name="Crosby M."/>
            <person name="Shen M."/>
            <person name="Vamathevan J.J."/>
            <person name="Lam P."/>
            <person name="McDonald L."/>
            <person name="Utterback T."/>
            <person name="Zalewski C."/>
            <person name="Makarova K.S."/>
            <person name="Aravind L."/>
            <person name="Daly M.J."/>
            <person name="Minton K.W."/>
            <person name="Fleischmann R.D."/>
            <person name="Ketchum K.A."/>
            <person name="Nelson K.E."/>
            <person name="Salzberg S."/>
            <person name="Smith H.O."/>
            <person name="Venter J.C."/>
            <person name="Fraser C.M."/>
        </authorList>
    </citation>
    <scope>NUCLEOTIDE SEQUENCE [LARGE SCALE GENOMIC DNA]</scope>
    <source>
        <strain evidence="4">ATCC 13939 / DSM 20539 / JCM 16871 / LMG 4051 / NBRC 15346 / NCIMB 9279 / R1 / VKM B-1422</strain>
    </source>
</reference>
<dbReference type="InterPro" id="IPR013094">
    <property type="entry name" value="AB_hydrolase_3"/>
</dbReference>
<dbReference type="eggNOG" id="COG0657">
    <property type="taxonomic scope" value="Bacteria"/>
</dbReference>
<dbReference type="Gene3D" id="3.40.50.1820">
    <property type="entry name" value="alpha/beta hydrolase"/>
    <property type="match status" value="1"/>
</dbReference>
<dbReference type="InParanoid" id="Q9RYH3"/>
<protein>
    <recommendedName>
        <fullName evidence="2">Alpha/beta hydrolase fold-3 domain-containing protein</fullName>
    </recommendedName>
</protein>
<dbReference type="EnsemblBacteria" id="AAF12442">
    <property type="protein sequence ID" value="AAF12442"/>
    <property type="gene ID" value="DR_A0340"/>
</dbReference>
<dbReference type="SUPFAM" id="SSF53474">
    <property type="entry name" value="alpha/beta-Hydrolases"/>
    <property type="match status" value="1"/>
</dbReference>
<dbReference type="InterPro" id="IPR029058">
    <property type="entry name" value="AB_hydrolase_fold"/>
</dbReference>
<dbReference type="STRING" id="243230.DR_A0340"/>
<dbReference type="EMBL" id="AE001825">
    <property type="protein sequence ID" value="AAF12442.1"/>
    <property type="molecule type" value="Genomic_DNA"/>
</dbReference>
<dbReference type="ESTHER" id="deira-DRA0340">
    <property type="family name" value="Hormone-sensitive_lipase_like"/>
</dbReference>
<dbReference type="PATRIC" id="fig|243230.17.peg.3232"/>
<organism evidence="3 4">
    <name type="scientific">Deinococcus radiodurans (strain ATCC 13939 / DSM 20539 / JCM 16871 / CCUG 27074 / LMG 4051 / NBRC 15346 / NCIMB 9279 / VKM B-1422 / R1)</name>
    <dbReference type="NCBI Taxonomy" id="243230"/>
    <lineage>
        <taxon>Bacteria</taxon>
        <taxon>Thermotogati</taxon>
        <taxon>Deinococcota</taxon>
        <taxon>Deinococci</taxon>
        <taxon>Deinococcales</taxon>
        <taxon>Deinococcaceae</taxon>
        <taxon>Deinococcus</taxon>
    </lineage>
</organism>
<dbReference type="KEGG" id="dra:DR_A0340"/>
<dbReference type="PIR" id="H75588">
    <property type="entry name" value="H75588"/>
</dbReference>
<dbReference type="GO" id="GO:0016787">
    <property type="term" value="F:hydrolase activity"/>
    <property type="evidence" value="ECO:0007669"/>
    <property type="project" value="UniProtKB-KW"/>
</dbReference>
<feature type="domain" description="Alpha/beta hydrolase fold-3" evidence="2">
    <location>
        <begin position="77"/>
        <end position="187"/>
    </location>
</feature>
<dbReference type="HOGENOM" id="CLU_012494_4_7_0"/>
<dbReference type="PANTHER" id="PTHR48081">
    <property type="entry name" value="AB HYDROLASE SUPERFAMILY PROTEIN C4A8.06C"/>
    <property type="match status" value="1"/>
</dbReference>
<keyword evidence="1" id="KW-0378">Hydrolase</keyword>
<accession>Q9RYH3</accession>
<evidence type="ECO:0000256" key="1">
    <source>
        <dbReference type="ARBA" id="ARBA00022801"/>
    </source>
</evidence>
<dbReference type="PANTHER" id="PTHR48081:SF33">
    <property type="entry name" value="KYNURENINE FORMAMIDASE"/>
    <property type="match status" value="1"/>
</dbReference>
<proteinExistence type="predicted"/>
<evidence type="ECO:0000259" key="2">
    <source>
        <dbReference type="Pfam" id="PF07859"/>
    </source>
</evidence>
<dbReference type="Pfam" id="PF07859">
    <property type="entry name" value="Abhydrolase_3"/>
    <property type="match status" value="1"/>
</dbReference>
<evidence type="ECO:0000313" key="3">
    <source>
        <dbReference type="EMBL" id="AAF12442.1"/>
    </source>
</evidence>
<dbReference type="InterPro" id="IPR050300">
    <property type="entry name" value="GDXG_lipolytic_enzyme"/>
</dbReference>
<dbReference type="PaxDb" id="243230-DR_A0340"/>